<name>A0A840I5Y1_9PROT</name>
<dbReference type="InterPro" id="IPR011051">
    <property type="entry name" value="RmlC_Cupin_sf"/>
</dbReference>
<dbReference type="InterPro" id="IPR013096">
    <property type="entry name" value="Cupin_2"/>
</dbReference>
<dbReference type="Pfam" id="PF07883">
    <property type="entry name" value="Cupin_2"/>
    <property type="match status" value="1"/>
</dbReference>
<evidence type="ECO:0000259" key="3">
    <source>
        <dbReference type="Pfam" id="PF07883"/>
    </source>
</evidence>
<dbReference type="InterPro" id="IPR051610">
    <property type="entry name" value="GPI/OXD"/>
</dbReference>
<comment type="caution">
    <text evidence="4">The sequence shown here is derived from an EMBL/GenBank/DDBJ whole genome shotgun (WGS) entry which is preliminary data.</text>
</comment>
<dbReference type="RefSeq" id="WP_183818627.1">
    <property type="nucleotide sequence ID" value="NZ_JACHOB010000005.1"/>
</dbReference>
<dbReference type="InterPro" id="IPR014710">
    <property type="entry name" value="RmlC-like_jellyroll"/>
</dbReference>
<organism evidence="4 5">
    <name type="scientific">Parvularcula dongshanensis</name>
    <dbReference type="NCBI Taxonomy" id="1173995"/>
    <lineage>
        <taxon>Bacteria</taxon>
        <taxon>Pseudomonadati</taxon>
        <taxon>Pseudomonadota</taxon>
        <taxon>Alphaproteobacteria</taxon>
        <taxon>Parvularculales</taxon>
        <taxon>Parvularculaceae</taxon>
        <taxon>Parvularcula</taxon>
    </lineage>
</organism>
<feature type="domain" description="Cupin type-2" evidence="3">
    <location>
        <begin position="46"/>
        <end position="117"/>
    </location>
</feature>
<dbReference type="SUPFAM" id="SSF51182">
    <property type="entry name" value="RmlC-like cupins"/>
    <property type="match status" value="1"/>
</dbReference>
<dbReference type="Gene3D" id="2.60.120.10">
    <property type="entry name" value="Jelly Rolls"/>
    <property type="match status" value="1"/>
</dbReference>
<evidence type="ECO:0000313" key="5">
    <source>
        <dbReference type="Proteomes" id="UP000563524"/>
    </source>
</evidence>
<dbReference type="CDD" id="cd02224">
    <property type="entry name" value="cupin_SPO2919-like"/>
    <property type="match status" value="1"/>
</dbReference>
<reference evidence="4 5" key="1">
    <citation type="submission" date="2020-08" db="EMBL/GenBank/DDBJ databases">
        <title>Genomic Encyclopedia of Type Strains, Phase IV (KMG-IV): sequencing the most valuable type-strain genomes for metagenomic binning, comparative biology and taxonomic classification.</title>
        <authorList>
            <person name="Goeker M."/>
        </authorList>
    </citation>
    <scope>NUCLEOTIDE SEQUENCE [LARGE SCALE GENOMIC DNA]</scope>
    <source>
        <strain evidence="4 5">DSM 102850</strain>
    </source>
</reference>
<evidence type="ECO:0000313" key="4">
    <source>
        <dbReference type="EMBL" id="MBB4659725.1"/>
    </source>
</evidence>
<dbReference type="AlphaFoldDB" id="A0A840I5Y1"/>
<keyword evidence="5" id="KW-1185">Reference proteome</keyword>
<dbReference type="PANTHER" id="PTHR35848:SF9">
    <property type="entry name" value="SLL1358 PROTEIN"/>
    <property type="match status" value="1"/>
</dbReference>
<evidence type="ECO:0000256" key="1">
    <source>
        <dbReference type="ARBA" id="ARBA00022723"/>
    </source>
</evidence>
<protein>
    <submittedName>
        <fullName evidence="4">Putative cupin superfamily protein</fullName>
    </submittedName>
</protein>
<sequence length="182" mass="19534">MPKLDLDAAPAVTGTGYPKPYDEAVRGRSKRRVGDLAGLTQFGVNLTTLASGAASAHRHWHESEDEFVFVLEGEVVLEEDDGETVLRAGDAAGFKAGVPNGHRLVNRSDRKALLLEVGTRAAADAVTYTDPAIDMRVSKSPGEGWRSRSGTAARPIETKARAETCRLSRSRLVPQPSKAARL</sequence>
<feature type="compositionally biased region" description="Basic and acidic residues" evidence="2">
    <location>
        <begin position="156"/>
        <end position="166"/>
    </location>
</feature>
<dbReference type="Proteomes" id="UP000563524">
    <property type="component" value="Unassembled WGS sequence"/>
</dbReference>
<dbReference type="EMBL" id="JACHOB010000005">
    <property type="protein sequence ID" value="MBB4659725.1"/>
    <property type="molecule type" value="Genomic_DNA"/>
</dbReference>
<gene>
    <name evidence="4" type="ORF">GGQ59_002266</name>
</gene>
<accession>A0A840I5Y1</accession>
<feature type="region of interest" description="Disordered" evidence="2">
    <location>
        <begin position="139"/>
        <end position="182"/>
    </location>
</feature>
<dbReference type="PANTHER" id="PTHR35848">
    <property type="entry name" value="OXALATE-BINDING PROTEIN"/>
    <property type="match status" value="1"/>
</dbReference>
<dbReference type="GO" id="GO:0046872">
    <property type="term" value="F:metal ion binding"/>
    <property type="evidence" value="ECO:0007669"/>
    <property type="project" value="UniProtKB-KW"/>
</dbReference>
<evidence type="ECO:0000256" key="2">
    <source>
        <dbReference type="SAM" id="MobiDB-lite"/>
    </source>
</evidence>
<proteinExistence type="predicted"/>
<keyword evidence="1" id="KW-0479">Metal-binding</keyword>